<dbReference type="KEGG" id="dfa:DFA_08241"/>
<dbReference type="AlphaFoldDB" id="F4Q5J2"/>
<dbReference type="SUPFAM" id="SSF52540">
    <property type="entry name" value="P-loop containing nucleoside triphosphate hydrolases"/>
    <property type="match status" value="1"/>
</dbReference>
<protein>
    <submittedName>
        <fullName evidence="2">Uncharacterized protein</fullName>
    </submittedName>
</protein>
<evidence type="ECO:0000313" key="3">
    <source>
        <dbReference type="Proteomes" id="UP000007797"/>
    </source>
</evidence>
<dbReference type="InterPro" id="IPR027417">
    <property type="entry name" value="P-loop_NTPase"/>
</dbReference>
<reference evidence="3" key="1">
    <citation type="journal article" date="2011" name="Genome Res.">
        <title>Phylogeny-wide analysis of social amoeba genomes highlights ancient origins for complex intercellular communication.</title>
        <authorList>
            <person name="Heidel A.J."/>
            <person name="Lawal H.M."/>
            <person name="Felder M."/>
            <person name="Schilde C."/>
            <person name="Helps N.R."/>
            <person name="Tunggal B."/>
            <person name="Rivero F."/>
            <person name="John U."/>
            <person name="Schleicher M."/>
            <person name="Eichinger L."/>
            <person name="Platzer M."/>
            <person name="Noegel A.A."/>
            <person name="Schaap P."/>
            <person name="Gloeckner G."/>
        </authorList>
    </citation>
    <scope>NUCLEOTIDE SEQUENCE [LARGE SCALE GENOMIC DNA]</scope>
    <source>
        <strain evidence="3">SH3</strain>
    </source>
</reference>
<dbReference type="RefSeq" id="XP_004355735.1">
    <property type="nucleotide sequence ID" value="XM_004355682.1"/>
</dbReference>
<dbReference type="OrthoDB" id="194358at2759"/>
<dbReference type="Proteomes" id="UP000007797">
    <property type="component" value="Unassembled WGS sequence"/>
</dbReference>
<evidence type="ECO:0000256" key="1">
    <source>
        <dbReference type="SAM" id="MobiDB-lite"/>
    </source>
</evidence>
<dbReference type="CDD" id="cd00882">
    <property type="entry name" value="Ras_like_GTPase"/>
    <property type="match status" value="1"/>
</dbReference>
<accession>F4Q5J2</accession>
<name>F4Q5J2_CACFS</name>
<feature type="compositionally biased region" description="Low complexity" evidence="1">
    <location>
        <begin position="165"/>
        <end position="186"/>
    </location>
</feature>
<feature type="region of interest" description="Disordered" evidence="1">
    <location>
        <begin position="160"/>
        <end position="188"/>
    </location>
</feature>
<dbReference type="EMBL" id="GL883021">
    <property type="protein sequence ID" value="EGG17251.1"/>
    <property type="molecule type" value="Genomic_DNA"/>
</dbReference>
<dbReference type="Gene3D" id="3.40.50.300">
    <property type="entry name" value="P-loop containing nucleotide triphosphate hydrolases"/>
    <property type="match status" value="1"/>
</dbReference>
<organism evidence="2 3">
    <name type="scientific">Cavenderia fasciculata</name>
    <name type="common">Slime mold</name>
    <name type="synonym">Dictyostelium fasciculatum</name>
    <dbReference type="NCBI Taxonomy" id="261658"/>
    <lineage>
        <taxon>Eukaryota</taxon>
        <taxon>Amoebozoa</taxon>
        <taxon>Evosea</taxon>
        <taxon>Eumycetozoa</taxon>
        <taxon>Dictyostelia</taxon>
        <taxon>Acytosteliales</taxon>
        <taxon>Cavenderiaceae</taxon>
        <taxon>Cavenderia</taxon>
    </lineage>
</organism>
<keyword evidence="3" id="KW-1185">Reference proteome</keyword>
<proteinExistence type="predicted"/>
<dbReference type="GeneID" id="14868948"/>
<evidence type="ECO:0000313" key="2">
    <source>
        <dbReference type="EMBL" id="EGG17251.1"/>
    </source>
</evidence>
<gene>
    <name evidence="2" type="ORF">DFA_08241</name>
</gene>
<sequence>MEPSSIPSTTTSTTSTTTTTIQQFTPKTYETKIDNKEFECIEIQRLEGGGVKFVQCKQKVTHYCINCPGYRCDTHKEKQCPRHHKSIDFDKRIKILNILKLTDEERESYNLELCLKFEEQLNIKIPTYIQEDEEKELDKLVALQKLEWDQIQIQLQLLKDKKDNNNNNNNDNNQQSNQDSNNKNSIGGSFSELIDEDKEFIASKHRMEIRKENVKRKYLKSKDESIQNPQSFLKYDKLQKLLYLDFTNNQNNIDNQNNQNNLPTIQWGEREKQWFGDIDNNMFGKNLFFVSFIGPTGSGKSTLIRSLIKDKEFDKPIPGYYFDSHSTSADLNSYSGCVEKGVDRKNFMIVDSEGGGGTDPFLLNFQLAKSTNSSSPSSSSTLVGKKVKTEKQIRKETIRHFYPKFLYSFSDILIVVTNHSWQERATIVNLLIHCAAPTESSTTTKPTTTPTEPTKPKPHLILIFNKTLFSNCNAEQKAFLLDPVKVTNEFFKDHQTKEAESKFSSCTAMMIPQANYDHDEFLNQLTKLEALIFDKMTTATPKLTSQVYQDMKSFVLLREREYR</sequence>